<organism evidence="1 2">
    <name type="scientific">Aeribacillus pallidus</name>
    <dbReference type="NCBI Taxonomy" id="33936"/>
    <lineage>
        <taxon>Bacteria</taxon>
        <taxon>Bacillati</taxon>
        <taxon>Bacillota</taxon>
        <taxon>Bacilli</taxon>
        <taxon>Bacillales</taxon>
        <taxon>Bacillaceae</taxon>
        <taxon>Aeribacillus</taxon>
    </lineage>
</organism>
<proteinExistence type="predicted"/>
<evidence type="ECO:0000313" key="2">
    <source>
        <dbReference type="Proteomes" id="UP000076476"/>
    </source>
</evidence>
<dbReference type="AlphaFoldDB" id="A0A165YSG9"/>
<protein>
    <submittedName>
        <fullName evidence="1">Uncharacterized protein</fullName>
    </submittedName>
</protein>
<name>A0A165YSG9_9BACI</name>
<accession>A0A165YSG9</accession>
<keyword evidence="2" id="KW-1185">Reference proteome</keyword>
<reference evidence="1 2" key="1">
    <citation type="submission" date="2016-04" db="EMBL/GenBank/DDBJ databases">
        <title>Draft genome sequence of Aeribacillus pallidus 8m3 from petroleum reservoir.</title>
        <authorList>
            <person name="Poltaraus A.B."/>
            <person name="Nazina T.N."/>
            <person name="Tourova T.P."/>
            <person name="Malakho S.M."/>
            <person name="Korshunova A.V."/>
            <person name="Sokolova D.S."/>
        </authorList>
    </citation>
    <scope>NUCLEOTIDE SEQUENCE [LARGE SCALE GENOMIC DNA]</scope>
    <source>
        <strain evidence="1 2">8m3</strain>
    </source>
</reference>
<dbReference type="EMBL" id="LWBR01000010">
    <property type="protein sequence ID" value="KZN97401.1"/>
    <property type="molecule type" value="Genomic_DNA"/>
</dbReference>
<sequence>MQSQFIKDLITLPDFLIQGGRKEGEHWIFELSPLLIVRSAQLASVRQPKCHRNENNGFTAIRITSAYFGLSFP</sequence>
<gene>
    <name evidence="1" type="ORF">AZI98_03865</name>
</gene>
<dbReference type="Proteomes" id="UP000076476">
    <property type="component" value="Unassembled WGS sequence"/>
</dbReference>
<comment type="caution">
    <text evidence="1">The sequence shown here is derived from an EMBL/GenBank/DDBJ whole genome shotgun (WGS) entry which is preliminary data.</text>
</comment>
<evidence type="ECO:0000313" key="1">
    <source>
        <dbReference type="EMBL" id="KZN97401.1"/>
    </source>
</evidence>